<dbReference type="EMBL" id="WHPD01000886">
    <property type="protein sequence ID" value="MPV87825.1"/>
    <property type="molecule type" value="Genomic_DNA"/>
</dbReference>
<name>A0A7J9UT73_9MICO</name>
<reference evidence="6 7" key="1">
    <citation type="submission" date="2019-10" db="EMBL/GenBank/DDBJ databases">
        <title>Georgenia wutianyii sp. nov. and Georgenia yuyongxinii sp. nov. isolated from plateau pika (Ochotona curzoniae) in the Qinghai-Tibet plateau of China.</title>
        <authorList>
            <person name="Tian Z."/>
        </authorList>
    </citation>
    <scope>NUCLEOTIDE SEQUENCE [LARGE SCALE GENOMIC DNA]</scope>
    <source>
        <strain evidence="6 7">JCM 15130</strain>
    </source>
</reference>
<organism evidence="6 7">
    <name type="scientific">Georgenia ruanii</name>
    <dbReference type="NCBI Taxonomy" id="348442"/>
    <lineage>
        <taxon>Bacteria</taxon>
        <taxon>Bacillati</taxon>
        <taxon>Actinomycetota</taxon>
        <taxon>Actinomycetes</taxon>
        <taxon>Micrococcales</taxon>
        <taxon>Bogoriellaceae</taxon>
        <taxon>Georgenia</taxon>
    </lineage>
</organism>
<dbReference type="Pfam" id="PF00294">
    <property type="entry name" value="PfkB"/>
    <property type="match status" value="1"/>
</dbReference>
<dbReference type="PRINTS" id="PR00990">
    <property type="entry name" value="RIBOKINASE"/>
</dbReference>
<keyword evidence="3 4" id="KW-0418">Kinase</keyword>
<feature type="domain" description="Carbohydrate kinase PfkB" evidence="5">
    <location>
        <begin position="10"/>
        <end position="309"/>
    </location>
</feature>
<sequence>MSAGGAVTPVVVLGDANVDLVLRGDVVPRFGQAEQLVESGELVLGGSASIAAAGLARLGVPTTLISRVGDDAFGRYTVETLEACGVVVEAEVDTVLPTGFSVILSTPGDRAILTVPGTIPTLRAARVRDALAGRPPGHVHVASYFLQPALAAELPALLADLRRAGWTTSLDTNWDPAERWTGLADVLQHVDVLLPNTAELRAIATALGPGPGGGRLGADADDDVAAARAVASLGPRVAVKDGADGGWSVGASGPVVRAAGLEVDVVDTTGAGDSFDAGYLAAMAHGRHEEAVRLRWATATGSLSTLGAGGTGRQATLADLRPLGMLASHPAEAR</sequence>
<dbReference type="InterPro" id="IPR029056">
    <property type="entry name" value="Ribokinase-like"/>
</dbReference>
<evidence type="ECO:0000256" key="3">
    <source>
        <dbReference type="ARBA" id="ARBA00022777"/>
    </source>
</evidence>
<dbReference type="RefSeq" id="WP_152230455.1">
    <property type="nucleotide sequence ID" value="NZ_BAAAOT010000002.1"/>
</dbReference>
<evidence type="ECO:0000256" key="4">
    <source>
        <dbReference type="RuleBase" id="RU003704"/>
    </source>
</evidence>
<keyword evidence="7" id="KW-1185">Reference proteome</keyword>
<keyword evidence="2 4" id="KW-0808">Transferase</keyword>
<proteinExistence type="inferred from homology"/>
<dbReference type="Gene3D" id="3.40.1190.20">
    <property type="match status" value="1"/>
</dbReference>
<dbReference type="OrthoDB" id="9808601at2"/>
<evidence type="ECO:0000259" key="5">
    <source>
        <dbReference type="Pfam" id="PF00294"/>
    </source>
</evidence>
<accession>A0A7J9UT73</accession>
<evidence type="ECO:0000313" key="7">
    <source>
        <dbReference type="Proteomes" id="UP000429644"/>
    </source>
</evidence>
<gene>
    <name evidence="6" type="ORF">GB882_04045</name>
</gene>
<dbReference type="PROSITE" id="PS00584">
    <property type="entry name" value="PFKB_KINASES_2"/>
    <property type="match status" value="1"/>
</dbReference>
<comment type="similarity">
    <text evidence="1 4">Belongs to the carbohydrate kinase PfkB family.</text>
</comment>
<dbReference type="GO" id="GO:0016301">
    <property type="term" value="F:kinase activity"/>
    <property type="evidence" value="ECO:0007669"/>
    <property type="project" value="UniProtKB-KW"/>
</dbReference>
<dbReference type="GO" id="GO:0006796">
    <property type="term" value="P:phosphate-containing compound metabolic process"/>
    <property type="evidence" value="ECO:0007669"/>
    <property type="project" value="UniProtKB-ARBA"/>
</dbReference>
<dbReference type="InterPro" id="IPR011611">
    <property type="entry name" value="PfkB_dom"/>
</dbReference>
<dbReference type="SUPFAM" id="SSF53613">
    <property type="entry name" value="Ribokinase-like"/>
    <property type="match status" value="1"/>
</dbReference>
<dbReference type="InterPro" id="IPR002139">
    <property type="entry name" value="Ribo/fructo_kinase"/>
</dbReference>
<dbReference type="Proteomes" id="UP000429644">
    <property type="component" value="Unassembled WGS sequence"/>
</dbReference>
<evidence type="ECO:0000313" key="6">
    <source>
        <dbReference type="EMBL" id="MPV87825.1"/>
    </source>
</evidence>
<evidence type="ECO:0000256" key="2">
    <source>
        <dbReference type="ARBA" id="ARBA00022679"/>
    </source>
</evidence>
<dbReference type="PANTHER" id="PTHR10584">
    <property type="entry name" value="SUGAR KINASE"/>
    <property type="match status" value="1"/>
</dbReference>
<protein>
    <submittedName>
        <fullName evidence="6">Carbohydrate kinase family protein</fullName>
    </submittedName>
</protein>
<evidence type="ECO:0000256" key="1">
    <source>
        <dbReference type="ARBA" id="ARBA00010688"/>
    </source>
</evidence>
<dbReference type="AlphaFoldDB" id="A0A7J9UT73"/>
<dbReference type="PANTHER" id="PTHR10584:SF166">
    <property type="entry name" value="RIBOKINASE"/>
    <property type="match status" value="1"/>
</dbReference>
<dbReference type="InterPro" id="IPR002173">
    <property type="entry name" value="Carboh/pur_kinase_PfkB_CS"/>
</dbReference>
<comment type="caution">
    <text evidence="6">The sequence shown here is derived from an EMBL/GenBank/DDBJ whole genome shotgun (WGS) entry which is preliminary data.</text>
</comment>